<proteinExistence type="predicted"/>
<keyword evidence="4" id="KW-0378">Hydrolase</keyword>
<dbReference type="GO" id="GO:0016990">
    <property type="term" value="F:arginine deiminase activity"/>
    <property type="evidence" value="ECO:0007669"/>
    <property type="project" value="UniProtKB-EC"/>
</dbReference>
<dbReference type="Proteomes" id="UP000315400">
    <property type="component" value="Unassembled WGS sequence"/>
</dbReference>
<dbReference type="PANTHER" id="PTHR47271">
    <property type="entry name" value="ARGININE DEIMINASE"/>
    <property type="match status" value="1"/>
</dbReference>
<dbReference type="EMBL" id="VIFK01000434">
    <property type="protein sequence ID" value="TQE94179.1"/>
    <property type="molecule type" value="Genomic_DNA"/>
</dbReference>
<dbReference type="Gene3D" id="3.75.10.10">
    <property type="entry name" value="L-arginine/glycine Amidinotransferase, Chain A"/>
    <property type="match status" value="1"/>
</dbReference>
<dbReference type="PANTHER" id="PTHR47271:SF2">
    <property type="entry name" value="ARGININE DEIMINASE"/>
    <property type="match status" value="1"/>
</dbReference>
<gene>
    <name evidence="4" type="ORF">FKY71_17795</name>
</gene>
<evidence type="ECO:0000313" key="5">
    <source>
        <dbReference type="Proteomes" id="UP000315400"/>
    </source>
</evidence>
<organism evidence="4 5">
    <name type="scientific">Spiribacter salinus</name>
    <dbReference type="NCBI Taxonomy" id="1335746"/>
    <lineage>
        <taxon>Bacteria</taxon>
        <taxon>Pseudomonadati</taxon>
        <taxon>Pseudomonadota</taxon>
        <taxon>Gammaproteobacteria</taxon>
        <taxon>Chromatiales</taxon>
        <taxon>Ectothiorhodospiraceae</taxon>
        <taxon>Spiribacter</taxon>
    </lineage>
</organism>
<feature type="non-terminal residue" evidence="4">
    <location>
        <position position="55"/>
    </location>
</feature>
<reference evidence="4 5" key="1">
    <citation type="submission" date="2019-06" db="EMBL/GenBank/DDBJ databases">
        <title>Metagenome assembled Genome of Spiribacter salinus SL48-SHIP from the microbial mat of Salt Lake 48 (Novosibirsk region, Russia).</title>
        <authorList>
            <person name="Shipova A."/>
            <person name="Rozanov A.S."/>
            <person name="Bryanskaya A.V."/>
            <person name="Peltek S.E."/>
        </authorList>
    </citation>
    <scope>NUCLEOTIDE SEQUENCE [LARGE SCALE GENOMIC DNA]</scope>
    <source>
        <strain evidence="4">SL48-SHIP-2</strain>
    </source>
</reference>
<dbReference type="EC" id="3.5.3.6" evidence="2"/>
<dbReference type="AlphaFoldDB" id="A0A540VBN8"/>
<comment type="pathway">
    <text evidence="1">Amino-acid degradation; L-arginine degradation via ADI pathway; carbamoyl phosphate from L-arginine: step 1/2.</text>
</comment>
<dbReference type="SUPFAM" id="SSF55909">
    <property type="entry name" value="Pentein"/>
    <property type="match status" value="1"/>
</dbReference>
<evidence type="ECO:0000256" key="2">
    <source>
        <dbReference type="ARBA" id="ARBA00012171"/>
    </source>
</evidence>
<sequence>MSEDQLGVHSETGRLRQVIVCKPGRAHRRLTPENCEDLLFDDVFWVKQAQKDHDV</sequence>
<accession>A0A540VBN8</accession>
<dbReference type="GO" id="GO:0019546">
    <property type="term" value="P:L-arginine deiminase pathway"/>
    <property type="evidence" value="ECO:0007669"/>
    <property type="project" value="TreeGrafter"/>
</dbReference>
<evidence type="ECO:0000256" key="3">
    <source>
        <dbReference type="ARBA" id="ARBA00049429"/>
    </source>
</evidence>
<comment type="catalytic activity">
    <reaction evidence="3">
        <text>L-arginine + H2O = L-citrulline + NH4(+)</text>
        <dbReference type="Rhea" id="RHEA:19597"/>
        <dbReference type="ChEBI" id="CHEBI:15377"/>
        <dbReference type="ChEBI" id="CHEBI:28938"/>
        <dbReference type="ChEBI" id="CHEBI:32682"/>
        <dbReference type="ChEBI" id="CHEBI:57743"/>
        <dbReference type="EC" id="3.5.3.6"/>
    </reaction>
</comment>
<evidence type="ECO:0000256" key="1">
    <source>
        <dbReference type="ARBA" id="ARBA00005213"/>
    </source>
</evidence>
<comment type="caution">
    <text evidence="4">The sequence shown here is derived from an EMBL/GenBank/DDBJ whole genome shotgun (WGS) entry which is preliminary data.</text>
</comment>
<name>A0A540VBN8_9GAMM</name>
<evidence type="ECO:0000313" key="4">
    <source>
        <dbReference type="EMBL" id="TQE94179.1"/>
    </source>
</evidence>
<protein>
    <recommendedName>
        <fullName evidence="2">arginine deiminase</fullName>
        <ecNumber evidence="2">3.5.3.6</ecNumber>
    </recommendedName>
</protein>